<dbReference type="eggNOG" id="KOG1502">
    <property type="taxonomic scope" value="Eukaryota"/>
</dbReference>
<evidence type="ECO:0000256" key="1">
    <source>
        <dbReference type="ARBA" id="ARBA00023002"/>
    </source>
</evidence>
<sequence length="392" mass="44606">MSAETEFTDSTSENNNCRVLVTGASGYLAIHCVQQLLQQGYKVRGTLRDLNSFEKANPLRQLANSDQLELFRVALEDDVDLWRKAIMDCTYVLHIASPCEMIADETIVEIAIRGTLNVLRGAAQLQCVRKINCLIIASDASHLPWCYCARIHIGYHTLPFNPSRNEVNGAVGHKNRTKLFTENDWTNLNWKYLHPYHRSKTLAEHTAWNFMEKNPDVSFSLTVLNPSLIVGPSLQSAKGSSVTIISRFMDGSMPAYPAMKLGLVDVRDAARAHILAMKDRKSNGQRILITAKTLSFRQIAKTLREEFAKYGYRIPRIRALYIAVWLYSLVDKEALQALSLYGHEDNFDNSKAFQLLGISYQDVRKSLLDMAYDMIERNILPRKKYIEKKELV</sequence>
<feature type="domain" description="NAD-dependent epimerase/dehydratase" evidence="3">
    <location>
        <begin position="19"/>
        <end position="131"/>
    </location>
</feature>
<dbReference type="PANTHER" id="PTHR10366:SF564">
    <property type="entry name" value="STEROL-4-ALPHA-CARBOXYLATE 3-DEHYDROGENASE, DECARBOXYLATING"/>
    <property type="match status" value="1"/>
</dbReference>
<evidence type="ECO:0000313" key="4">
    <source>
        <dbReference type="Proteomes" id="UP000095285"/>
    </source>
</evidence>
<dbReference type="Gene3D" id="3.40.50.720">
    <property type="entry name" value="NAD(P)-binding Rossmann-like Domain"/>
    <property type="match status" value="2"/>
</dbReference>
<reference evidence="5" key="2">
    <citation type="submission" date="2016-11" db="UniProtKB">
        <authorList>
            <consortium name="WormBaseParasite"/>
        </authorList>
    </citation>
    <scope>IDENTIFICATION</scope>
</reference>
<dbReference type="GO" id="GO:0016616">
    <property type="term" value="F:oxidoreductase activity, acting on the CH-OH group of donors, NAD or NADP as acceptor"/>
    <property type="evidence" value="ECO:0007669"/>
    <property type="project" value="TreeGrafter"/>
</dbReference>
<dbReference type="STRING" id="7209.A0A1I7VNC2"/>
<dbReference type="AlphaFoldDB" id="A0A1I7VNC2"/>
<dbReference type="Proteomes" id="UP000095285">
    <property type="component" value="Unassembled WGS sequence"/>
</dbReference>
<dbReference type="PANTHER" id="PTHR10366">
    <property type="entry name" value="NAD DEPENDENT EPIMERASE/DEHYDRATASE"/>
    <property type="match status" value="1"/>
</dbReference>
<dbReference type="InterPro" id="IPR036291">
    <property type="entry name" value="NAD(P)-bd_dom_sf"/>
</dbReference>
<dbReference type="Pfam" id="PF01370">
    <property type="entry name" value="Epimerase"/>
    <property type="match status" value="2"/>
</dbReference>
<reference evidence="4" key="1">
    <citation type="submission" date="2012-04" db="EMBL/GenBank/DDBJ databases">
        <title>The Genome Sequence of Loa loa.</title>
        <authorList>
            <consortium name="The Broad Institute Genome Sequencing Platform"/>
            <consortium name="Broad Institute Genome Sequencing Center for Infectious Disease"/>
            <person name="Nutman T.B."/>
            <person name="Fink D.L."/>
            <person name="Russ C."/>
            <person name="Young S."/>
            <person name="Zeng Q."/>
            <person name="Gargeya S."/>
            <person name="Alvarado L."/>
            <person name="Berlin A."/>
            <person name="Chapman S.B."/>
            <person name="Chen Z."/>
            <person name="Freedman E."/>
            <person name="Gellesch M."/>
            <person name="Goldberg J."/>
            <person name="Griggs A."/>
            <person name="Gujja S."/>
            <person name="Heilman E.R."/>
            <person name="Heiman D."/>
            <person name="Howarth C."/>
            <person name="Mehta T."/>
            <person name="Neiman D."/>
            <person name="Pearson M."/>
            <person name="Roberts A."/>
            <person name="Saif S."/>
            <person name="Shea T."/>
            <person name="Shenoy N."/>
            <person name="Sisk P."/>
            <person name="Stolte C."/>
            <person name="Sykes S."/>
            <person name="White J."/>
            <person name="Yandava C."/>
            <person name="Haas B."/>
            <person name="Henn M.R."/>
            <person name="Nusbaum C."/>
            <person name="Birren B."/>
        </authorList>
    </citation>
    <scope>NUCLEOTIDE SEQUENCE [LARGE SCALE GENOMIC DNA]</scope>
</reference>
<dbReference type="SUPFAM" id="SSF51735">
    <property type="entry name" value="NAD(P)-binding Rossmann-fold domains"/>
    <property type="match status" value="1"/>
</dbReference>
<comment type="similarity">
    <text evidence="2">Belongs to the NAD(P)-dependent epimerase/dehydratase family. Dihydroflavonol-4-reductase subfamily.</text>
</comment>
<evidence type="ECO:0000259" key="3">
    <source>
        <dbReference type="Pfam" id="PF01370"/>
    </source>
</evidence>
<dbReference type="WBParaSite" id="EN70_4462">
    <property type="protein sequence ID" value="EN70_4462"/>
    <property type="gene ID" value="EN70_4462"/>
</dbReference>
<protein>
    <submittedName>
        <fullName evidence="5">NAD(P)-bd_dom domain-containing protein</fullName>
    </submittedName>
</protein>
<organism evidence="4 5">
    <name type="scientific">Loa loa</name>
    <name type="common">Eye worm</name>
    <name type="synonym">Filaria loa</name>
    <dbReference type="NCBI Taxonomy" id="7209"/>
    <lineage>
        <taxon>Eukaryota</taxon>
        <taxon>Metazoa</taxon>
        <taxon>Ecdysozoa</taxon>
        <taxon>Nematoda</taxon>
        <taxon>Chromadorea</taxon>
        <taxon>Rhabditida</taxon>
        <taxon>Spirurina</taxon>
        <taxon>Spiruromorpha</taxon>
        <taxon>Filarioidea</taxon>
        <taxon>Onchocercidae</taxon>
        <taxon>Loa</taxon>
    </lineage>
</organism>
<accession>A0A1I7VNC2</accession>
<keyword evidence="4" id="KW-1185">Reference proteome</keyword>
<evidence type="ECO:0000313" key="5">
    <source>
        <dbReference type="WBParaSite" id="EN70_4462"/>
    </source>
</evidence>
<keyword evidence="1" id="KW-0560">Oxidoreductase</keyword>
<evidence type="ECO:0000256" key="2">
    <source>
        <dbReference type="ARBA" id="ARBA00023445"/>
    </source>
</evidence>
<dbReference type="InterPro" id="IPR001509">
    <property type="entry name" value="Epimerase_deHydtase"/>
</dbReference>
<dbReference type="InterPro" id="IPR050425">
    <property type="entry name" value="NAD(P)_dehydrat-like"/>
</dbReference>
<proteinExistence type="inferred from homology"/>
<feature type="domain" description="NAD-dependent epimerase/dehydratase" evidence="3">
    <location>
        <begin position="184"/>
        <end position="282"/>
    </location>
</feature>
<name>A0A1I7VNC2_LOALO</name>